<evidence type="ECO:0000313" key="2">
    <source>
        <dbReference type="Proteomes" id="UP000317494"/>
    </source>
</evidence>
<proteinExistence type="predicted"/>
<comment type="caution">
    <text evidence="1">The sequence shown here is derived from an EMBL/GenBank/DDBJ whole genome shotgun (WGS) entry which is preliminary data.</text>
</comment>
<organism evidence="1 2">
    <name type="scientific">Synchytrium endobioticum</name>
    <dbReference type="NCBI Taxonomy" id="286115"/>
    <lineage>
        <taxon>Eukaryota</taxon>
        <taxon>Fungi</taxon>
        <taxon>Fungi incertae sedis</taxon>
        <taxon>Chytridiomycota</taxon>
        <taxon>Chytridiomycota incertae sedis</taxon>
        <taxon>Chytridiomycetes</taxon>
        <taxon>Synchytriales</taxon>
        <taxon>Synchytriaceae</taxon>
        <taxon>Synchytrium</taxon>
    </lineage>
</organism>
<keyword evidence="2" id="KW-1185">Reference proteome</keyword>
<accession>A0A507DQG8</accession>
<gene>
    <name evidence="1" type="ORF">SeMB42_g00945</name>
</gene>
<sequence>MEGTLGHNGDGSWYGWYHLRFYTDSICCSRKYVLSTGGENAEQIYDKLKTHQKKIGYSEWIHGLLDAFTDKKNPNKTIMTYYNRKADKVQKMMVAKQNCTIKNHNEQIKLASLINGLGESLDHFKTHTFATVADITYSSLFETLCQEESRRSRMKGLERIEMAAEAGLLEEWVVVDIEVAVLLEALHQEWEEVPRHGTHHLTDDKVQFWMVKYKIIIAILVEKKVTSQGILSVKTILNIQRTRGRGSSSLHSGRIAQWSDYGIEDEEGYSAS</sequence>
<reference evidence="1 2" key="1">
    <citation type="journal article" date="2019" name="Sci. Rep.">
        <title>Comparative genomics of chytrid fungi reveal insights into the obligate biotrophic and pathogenic lifestyle of Synchytrium endobioticum.</title>
        <authorList>
            <person name="van de Vossenberg B.T.L.H."/>
            <person name="Warris S."/>
            <person name="Nguyen H.D.T."/>
            <person name="van Gent-Pelzer M.P.E."/>
            <person name="Joly D.L."/>
            <person name="van de Geest H.C."/>
            <person name="Bonants P.J.M."/>
            <person name="Smith D.S."/>
            <person name="Levesque C.A."/>
            <person name="van der Lee T.A.J."/>
        </authorList>
    </citation>
    <scope>NUCLEOTIDE SEQUENCE [LARGE SCALE GENOMIC DNA]</scope>
    <source>
        <strain evidence="1 2">MB42</strain>
    </source>
</reference>
<protein>
    <submittedName>
        <fullName evidence="1">Uncharacterized protein</fullName>
    </submittedName>
</protein>
<dbReference type="VEuPathDB" id="FungiDB:SeMB42_g00945"/>
<dbReference type="AlphaFoldDB" id="A0A507DQG8"/>
<dbReference type="EMBL" id="QEAN01000021">
    <property type="protein sequence ID" value="TPX53168.1"/>
    <property type="molecule type" value="Genomic_DNA"/>
</dbReference>
<dbReference type="Proteomes" id="UP000317494">
    <property type="component" value="Unassembled WGS sequence"/>
</dbReference>
<name>A0A507DQG8_9FUNG</name>
<evidence type="ECO:0000313" key="1">
    <source>
        <dbReference type="EMBL" id="TPX53168.1"/>
    </source>
</evidence>